<evidence type="ECO:0000256" key="6">
    <source>
        <dbReference type="ARBA" id="ARBA00022989"/>
    </source>
</evidence>
<dbReference type="SUPFAM" id="SSF140996">
    <property type="entry name" value="Hermes dimerisation domain"/>
    <property type="match status" value="1"/>
</dbReference>
<keyword evidence="11" id="KW-1185">Reference proteome</keyword>
<feature type="region of interest" description="Disordered" evidence="8">
    <location>
        <begin position="673"/>
        <end position="694"/>
    </location>
</feature>
<dbReference type="GO" id="GO:0007409">
    <property type="term" value="P:axonogenesis"/>
    <property type="evidence" value="ECO:0007669"/>
    <property type="project" value="TreeGrafter"/>
</dbReference>
<evidence type="ECO:0000256" key="5">
    <source>
        <dbReference type="ARBA" id="ARBA00022737"/>
    </source>
</evidence>
<accession>A0A9Q0N3G3</accession>
<dbReference type="InterPro" id="IPR003591">
    <property type="entry name" value="Leu-rich_rpt_typical-subtyp"/>
</dbReference>
<dbReference type="EMBL" id="WJQU01000002">
    <property type="protein sequence ID" value="KAJ6642141.1"/>
    <property type="molecule type" value="Genomic_DNA"/>
</dbReference>
<dbReference type="GO" id="GO:0016020">
    <property type="term" value="C:membrane"/>
    <property type="evidence" value="ECO:0007669"/>
    <property type="project" value="UniProtKB-SubCell"/>
</dbReference>
<keyword evidence="4" id="KW-0732">Signal</keyword>
<evidence type="ECO:0000256" key="2">
    <source>
        <dbReference type="ARBA" id="ARBA00022614"/>
    </source>
</evidence>
<evidence type="ECO:0000313" key="11">
    <source>
        <dbReference type="Proteomes" id="UP001151699"/>
    </source>
</evidence>
<dbReference type="InterPro" id="IPR032675">
    <property type="entry name" value="LRR_dom_sf"/>
</dbReference>
<reference evidence="10" key="1">
    <citation type="submission" date="2022-07" db="EMBL/GenBank/DDBJ databases">
        <authorList>
            <person name="Trinca V."/>
            <person name="Uliana J.V.C."/>
            <person name="Torres T.T."/>
            <person name="Ward R.J."/>
            <person name="Monesi N."/>
        </authorList>
    </citation>
    <scope>NUCLEOTIDE SEQUENCE</scope>
    <source>
        <strain evidence="10">HSMRA1968</strain>
        <tissue evidence="10">Whole embryos</tissue>
    </source>
</reference>
<dbReference type="PANTHER" id="PTHR45773:SF10">
    <property type="match status" value="1"/>
</dbReference>
<dbReference type="SMART" id="SM00369">
    <property type="entry name" value="LRR_TYP"/>
    <property type="match status" value="3"/>
</dbReference>
<evidence type="ECO:0000256" key="4">
    <source>
        <dbReference type="ARBA" id="ARBA00022729"/>
    </source>
</evidence>
<dbReference type="PROSITE" id="PS51450">
    <property type="entry name" value="LRR"/>
    <property type="match status" value="1"/>
</dbReference>
<name>A0A9Q0N3G3_9DIPT</name>
<dbReference type="PANTHER" id="PTHR45773">
    <property type="entry name" value="SLIT AND NTRK-LIKE PROTEIN 4-RELATED"/>
    <property type="match status" value="1"/>
</dbReference>
<evidence type="ECO:0000256" key="1">
    <source>
        <dbReference type="ARBA" id="ARBA00004479"/>
    </source>
</evidence>
<dbReference type="SUPFAM" id="SSF53098">
    <property type="entry name" value="Ribonuclease H-like"/>
    <property type="match status" value="1"/>
</dbReference>
<dbReference type="OrthoDB" id="26525at2759"/>
<keyword evidence="6 9" id="KW-1133">Transmembrane helix</keyword>
<proteinExistence type="predicted"/>
<dbReference type="Gene3D" id="1.10.10.1070">
    <property type="entry name" value="Zinc finger, BED domain-containing"/>
    <property type="match status" value="1"/>
</dbReference>
<gene>
    <name evidence="10" type="primary">T_2</name>
    <name evidence="10" type="ORF">Bhyg_07088</name>
</gene>
<dbReference type="SUPFAM" id="SSF52058">
    <property type="entry name" value="L domain-like"/>
    <property type="match status" value="1"/>
</dbReference>
<keyword evidence="5" id="KW-0677">Repeat</keyword>
<organism evidence="10 11">
    <name type="scientific">Pseudolycoriella hygida</name>
    <dbReference type="NCBI Taxonomy" id="35572"/>
    <lineage>
        <taxon>Eukaryota</taxon>
        <taxon>Metazoa</taxon>
        <taxon>Ecdysozoa</taxon>
        <taxon>Arthropoda</taxon>
        <taxon>Hexapoda</taxon>
        <taxon>Insecta</taxon>
        <taxon>Pterygota</taxon>
        <taxon>Neoptera</taxon>
        <taxon>Endopterygota</taxon>
        <taxon>Diptera</taxon>
        <taxon>Nematocera</taxon>
        <taxon>Sciaroidea</taxon>
        <taxon>Sciaridae</taxon>
        <taxon>Pseudolycoriella</taxon>
    </lineage>
</organism>
<dbReference type="InterPro" id="IPR001611">
    <property type="entry name" value="Leu-rich_rpt"/>
</dbReference>
<feature type="compositionally biased region" description="Low complexity" evidence="8">
    <location>
        <begin position="673"/>
        <end position="684"/>
    </location>
</feature>
<feature type="transmembrane region" description="Helical" evidence="9">
    <location>
        <begin position="816"/>
        <end position="843"/>
    </location>
</feature>
<dbReference type="Gene3D" id="3.80.10.10">
    <property type="entry name" value="Ribonuclease Inhibitor"/>
    <property type="match status" value="1"/>
</dbReference>
<keyword evidence="7 9" id="KW-0472">Membrane</keyword>
<dbReference type="Proteomes" id="UP001151699">
    <property type="component" value="Chromosome B"/>
</dbReference>
<dbReference type="AlphaFoldDB" id="A0A9Q0N3G3"/>
<evidence type="ECO:0000256" key="8">
    <source>
        <dbReference type="SAM" id="MobiDB-lite"/>
    </source>
</evidence>
<keyword evidence="2" id="KW-0433">Leucine-rich repeat</keyword>
<evidence type="ECO:0000256" key="7">
    <source>
        <dbReference type="ARBA" id="ARBA00023136"/>
    </source>
</evidence>
<evidence type="ECO:0000256" key="9">
    <source>
        <dbReference type="SAM" id="Phobius"/>
    </source>
</evidence>
<comment type="caution">
    <text evidence="10">The sequence shown here is derived from an EMBL/GenBank/DDBJ whole genome shotgun (WGS) entry which is preliminary data.</text>
</comment>
<protein>
    <submittedName>
        <fullName evidence="10">Transposable element Hobo transposase</fullName>
    </submittedName>
</protein>
<evidence type="ECO:0000256" key="3">
    <source>
        <dbReference type="ARBA" id="ARBA00022692"/>
    </source>
</evidence>
<sequence length="897" mass="101462">MNCDEISENLRAGIYNCTQPIKNGKPLRSMAWDVWDWIVNDDDLRAFRTTSCPGFQALADQLINIGHRYGPVKANDILPHRTLIPKLVTNEAETGKLQLKTRLAELQSQGLSITLDLWIEDITRCHYLGMNVHFISEGSLHEATLCVKELDEVLADAENIHIEIINILETFEIDIKNVIFVTDRGSELVAALKDYAERLNCADHLLKNIVDEMIKKISDDNPVKTLLYNCRALVNRIKKSNIQYYLPNGLRAEVKSRWNATLLMLDSIKKAQETSDLMDFLNAKGESAYLTDIDNDLLDELIELLEPFLEATSHFEDNLSSEIALNTINSIAVDVIIIEVLSVTSNSCVWNNEEDCFIECLSGASSSSISGFVQTTYDTRSDCHPTGVKLYISFDILGYKFRPNWLQANIHLIELEIDGAHFTEFEENIFNSSIFSTVKRLTFTNFRLLNFSEDAIPKSMFVGLHELQELALTNSALKIYDNGWLDAVNQTIESILVTGSGQEKYFLMEKVTGGSSKILANLQYVKIHYLLDSIDHRTFTAIPNVRELDLSDCSLSTIGSLSFDKIGSRLQLLNLERNRLTTLPSNIFSNLQLSSVTVQPENSEEISLSIRLNDNLWACGCSMEHLKDLLNTNTNFEGDILCTTPTEIVNYPIKEAVFCPSVVTTTTPPVTTTTLPVTTTTPPTDNNDDQECSSYDDPQSKIKISIQPRQHQIRLSETPESVLVMVDEHSRDLVLMWTKSGKFENENFEYYENSNLSDCIANVTDSIRINNLETDTSYTFCLLNISQPTISPLDCISYINRGEEKQIWLYTSSKPLVISIIVIVCTVNIIVGMVVGATVLKFVKHEKFSFRLALQFWKDPKSEKVRMQFFSNDMAPPLPPHPLRDLRDDEVYYATIK</sequence>
<dbReference type="GO" id="GO:0051965">
    <property type="term" value="P:positive regulation of synapse assembly"/>
    <property type="evidence" value="ECO:0007669"/>
    <property type="project" value="TreeGrafter"/>
</dbReference>
<keyword evidence="3 9" id="KW-0812">Transmembrane</keyword>
<comment type="subcellular location">
    <subcellularLocation>
        <location evidence="1">Membrane</location>
        <topology evidence="1">Single-pass type I membrane protein</topology>
    </subcellularLocation>
</comment>
<evidence type="ECO:0000313" key="10">
    <source>
        <dbReference type="EMBL" id="KAJ6642141.1"/>
    </source>
</evidence>
<dbReference type="InterPro" id="IPR012337">
    <property type="entry name" value="RNaseH-like_sf"/>
</dbReference>